<evidence type="ECO:0000313" key="3">
    <source>
        <dbReference type="Proteomes" id="UP000612362"/>
    </source>
</evidence>
<protein>
    <submittedName>
        <fullName evidence="2">Uncharacterized protein</fullName>
    </submittedName>
</protein>
<feature type="transmembrane region" description="Helical" evidence="1">
    <location>
        <begin position="56"/>
        <end position="77"/>
    </location>
</feature>
<sequence length="142" mass="15556">MTNRNIAEERLNQPQSQTALRNIQLLVGFYLGLSVLTLVAIVLLRNNPAIVTPAVWIRGTIVLASALLTAFFTVRMARGSRMGYLGLRLESAIMFVAIVVIIALPGLFPMWMKIEQGICGLLLLGVVVIVNGKHLRSPFATK</sequence>
<dbReference type="AlphaFoldDB" id="A0A8J3HXX1"/>
<feature type="transmembrane region" description="Helical" evidence="1">
    <location>
        <begin position="114"/>
        <end position="132"/>
    </location>
</feature>
<name>A0A8J3HXX1_9CHLR</name>
<keyword evidence="1" id="KW-1133">Transmembrane helix</keyword>
<keyword evidence="1" id="KW-0812">Transmembrane</keyword>
<gene>
    <name evidence="2" type="ORF">KSX_39270</name>
</gene>
<dbReference type="EMBL" id="BNJF01000002">
    <property type="protein sequence ID" value="GHO45764.1"/>
    <property type="molecule type" value="Genomic_DNA"/>
</dbReference>
<feature type="transmembrane region" description="Helical" evidence="1">
    <location>
        <begin position="89"/>
        <end position="108"/>
    </location>
</feature>
<accession>A0A8J3HXX1</accession>
<keyword evidence="1" id="KW-0472">Membrane</keyword>
<comment type="caution">
    <text evidence="2">The sequence shown here is derived from an EMBL/GenBank/DDBJ whole genome shotgun (WGS) entry which is preliminary data.</text>
</comment>
<evidence type="ECO:0000256" key="1">
    <source>
        <dbReference type="SAM" id="Phobius"/>
    </source>
</evidence>
<evidence type="ECO:0000313" key="2">
    <source>
        <dbReference type="EMBL" id="GHO45764.1"/>
    </source>
</evidence>
<dbReference type="RefSeq" id="WP_220195192.1">
    <property type="nucleotide sequence ID" value="NZ_BNJF01000002.1"/>
</dbReference>
<dbReference type="Proteomes" id="UP000612362">
    <property type="component" value="Unassembled WGS sequence"/>
</dbReference>
<keyword evidence="3" id="KW-1185">Reference proteome</keyword>
<feature type="transmembrane region" description="Helical" evidence="1">
    <location>
        <begin position="25"/>
        <end position="44"/>
    </location>
</feature>
<reference evidence="2" key="1">
    <citation type="submission" date="2020-10" db="EMBL/GenBank/DDBJ databases">
        <title>Taxonomic study of unclassified bacteria belonging to the class Ktedonobacteria.</title>
        <authorList>
            <person name="Yabe S."/>
            <person name="Wang C.M."/>
            <person name="Zheng Y."/>
            <person name="Sakai Y."/>
            <person name="Cavaletti L."/>
            <person name="Monciardini P."/>
            <person name="Donadio S."/>
        </authorList>
    </citation>
    <scope>NUCLEOTIDE SEQUENCE</scope>
    <source>
        <strain evidence="2">SOSP1-1</strain>
    </source>
</reference>
<proteinExistence type="predicted"/>
<organism evidence="2 3">
    <name type="scientific">Ktedonospora formicarum</name>
    <dbReference type="NCBI Taxonomy" id="2778364"/>
    <lineage>
        <taxon>Bacteria</taxon>
        <taxon>Bacillati</taxon>
        <taxon>Chloroflexota</taxon>
        <taxon>Ktedonobacteria</taxon>
        <taxon>Ktedonobacterales</taxon>
        <taxon>Ktedonobacteraceae</taxon>
        <taxon>Ktedonospora</taxon>
    </lineage>
</organism>